<evidence type="ECO:0000256" key="3">
    <source>
        <dbReference type="SAM" id="MobiDB-lite"/>
    </source>
</evidence>
<evidence type="ECO:0000313" key="4">
    <source>
        <dbReference type="EMBL" id="MFC1458456.1"/>
    </source>
</evidence>
<evidence type="ECO:0000256" key="1">
    <source>
        <dbReference type="ARBA" id="ARBA00008580"/>
    </source>
</evidence>
<name>A0ABV6YB04_9HYPH</name>
<dbReference type="InterPro" id="IPR038296">
    <property type="entry name" value="ParD_sf"/>
</dbReference>
<evidence type="ECO:0000256" key="2">
    <source>
        <dbReference type="ARBA" id="ARBA00022649"/>
    </source>
</evidence>
<keyword evidence="2" id="KW-1277">Toxin-antitoxin system</keyword>
<dbReference type="RefSeq" id="WP_377030377.1">
    <property type="nucleotide sequence ID" value="NZ_JBHOMY010000055.1"/>
</dbReference>
<reference evidence="4 5" key="1">
    <citation type="submission" date="2024-09" db="EMBL/GenBank/DDBJ databases">
        <title>Nodulacao em especies de Leguminosae Basais da Amazonia e Caracterizacao dos Rizobios e Bacterias Associadas aos Nodulos.</title>
        <authorList>
            <person name="Jambeiro I.C.A."/>
            <person name="Lopes I.S."/>
            <person name="Aguiar E.R.G.R."/>
            <person name="Santos A.F.J."/>
            <person name="Dos Santos J.M.F."/>
            <person name="Gross E."/>
        </authorList>
    </citation>
    <scope>NUCLEOTIDE SEQUENCE [LARGE SCALE GENOMIC DNA]</scope>
    <source>
        <strain evidence="4 5">BRUESC1165</strain>
    </source>
</reference>
<feature type="region of interest" description="Disordered" evidence="3">
    <location>
        <begin position="47"/>
        <end position="69"/>
    </location>
</feature>
<dbReference type="Gene3D" id="6.10.10.120">
    <property type="entry name" value="Antitoxin ParD1-like"/>
    <property type="match status" value="1"/>
</dbReference>
<comment type="similarity">
    <text evidence="1">Belongs to the ParD antitoxin family.</text>
</comment>
<dbReference type="InterPro" id="IPR010985">
    <property type="entry name" value="Ribbon_hlx_hlx"/>
</dbReference>
<protein>
    <submittedName>
        <fullName evidence="4">Type II toxin-antitoxin system ParD family antitoxin</fullName>
    </submittedName>
</protein>
<dbReference type="Pfam" id="PF03693">
    <property type="entry name" value="ParD_antitoxin"/>
    <property type="match status" value="1"/>
</dbReference>
<proteinExistence type="inferred from homology"/>
<gene>
    <name evidence="4" type="ORF">ACETIH_17475</name>
</gene>
<dbReference type="CDD" id="cd22231">
    <property type="entry name" value="RHH_NikR_HicB-like"/>
    <property type="match status" value="1"/>
</dbReference>
<dbReference type="Proteomes" id="UP001593940">
    <property type="component" value="Unassembled WGS sequence"/>
</dbReference>
<dbReference type="PANTHER" id="PTHR36582">
    <property type="entry name" value="ANTITOXIN PARD"/>
    <property type="match status" value="1"/>
</dbReference>
<dbReference type="NCBIfam" id="TIGR02606">
    <property type="entry name" value="antidote_CC2985"/>
    <property type="match status" value="1"/>
</dbReference>
<evidence type="ECO:0000313" key="5">
    <source>
        <dbReference type="Proteomes" id="UP001593940"/>
    </source>
</evidence>
<organism evidence="4 5">
    <name type="scientific">Microvirga arabica</name>
    <dbReference type="NCBI Taxonomy" id="1128671"/>
    <lineage>
        <taxon>Bacteria</taxon>
        <taxon>Pseudomonadati</taxon>
        <taxon>Pseudomonadota</taxon>
        <taxon>Alphaproteobacteria</taxon>
        <taxon>Hyphomicrobiales</taxon>
        <taxon>Methylobacteriaceae</taxon>
        <taxon>Microvirga</taxon>
    </lineage>
</organism>
<keyword evidence="5" id="KW-1185">Reference proteome</keyword>
<accession>A0ABV6YB04</accession>
<dbReference type="PANTHER" id="PTHR36582:SF2">
    <property type="entry name" value="ANTITOXIN PARD"/>
    <property type="match status" value="1"/>
</dbReference>
<dbReference type="InterPro" id="IPR022789">
    <property type="entry name" value="ParD"/>
</dbReference>
<sequence length="69" mass="7487">MPDTPKSLNVSLTPELTRFITARVASGRYQTASEVVRAALRLLEREEAGLLPGRAAKQPRPKTGPTANE</sequence>
<dbReference type="SUPFAM" id="SSF47598">
    <property type="entry name" value="Ribbon-helix-helix"/>
    <property type="match status" value="1"/>
</dbReference>
<dbReference type="EMBL" id="JBHOMY010000055">
    <property type="protein sequence ID" value="MFC1458456.1"/>
    <property type="molecule type" value="Genomic_DNA"/>
</dbReference>
<comment type="caution">
    <text evidence="4">The sequence shown here is derived from an EMBL/GenBank/DDBJ whole genome shotgun (WGS) entry which is preliminary data.</text>
</comment>